<dbReference type="EMBL" id="JABXXO010000003">
    <property type="protein sequence ID" value="KAF7782323.1"/>
    <property type="molecule type" value="Genomic_DNA"/>
</dbReference>
<sequence length="305" mass="34234">MASVIPIAIQPAPVLLVGLGARILLDLFNRNGETSIKDHVLLGVWEGVALHYSFKNFNLGLLLLIPIAGKLFIDFNQYPDLPRCAITLLGIALGFLGTDLMTQFVDSKPLRPSTSPDRRRRKTSHSTPTPHVPKRQRLVQFEPIPKYRPVSDITSIDSNSDLIRAQDNMTPLQREVAALRARASLADSERRRYREERRWAISEGNEDRAAQLKQQVKRYTSLMLSFHREADAKMLSGIQHPTQQPNGTTSSAQRSNTVPPTEHQPRVLRSSLSNSQPLPIASNLKQNSSRRGNAMPKTILRDTTR</sequence>
<evidence type="ECO:0000313" key="2">
    <source>
        <dbReference type="EMBL" id="KAF7782323.1"/>
    </source>
</evidence>
<name>A0A8H7F7T8_AGABI</name>
<proteinExistence type="predicted"/>
<dbReference type="OMA" id="WQVKRYS"/>
<dbReference type="Proteomes" id="UP000629468">
    <property type="component" value="Unassembled WGS sequence"/>
</dbReference>
<feature type="compositionally biased region" description="Polar residues" evidence="1">
    <location>
        <begin position="239"/>
        <end position="259"/>
    </location>
</feature>
<feature type="compositionally biased region" description="Polar residues" evidence="1">
    <location>
        <begin position="270"/>
        <end position="291"/>
    </location>
</feature>
<feature type="region of interest" description="Disordered" evidence="1">
    <location>
        <begin position="238"/>
        <end position="305"/>
    </location>
</feature>
<evidence type="ECO:0000256" key="1">
    <source>
        <dbReference type="SAM" id="MobiDB-lite"/>
    </source>
</evidence>
<accession>A0A8H7F7T8</accession>
<protein>
    <submittedName>
        <fullName evidence="2">Uncharacterized protein</fullName>
    </submittedName>
</protein>
<reference evidence="2 3" key="1">
    <citation type="journal article" name="Sci. Rep.">
        <title>Telomere-to-telomere assembled and centromere annotated genomes of the two main subspecies of the button mushroom Agaricus bisporus reveal especially polymorphic chromosome ends.</title>
        <authorList>
            <person name="Sonnenberg A.S.M."/>
            <person name="Sedaghat-Telgerd N."/>
            <person name="Lavrijssen B."/>
            <person name="Ohm R.A."/>
            <person name="Hendrickx P.M."/>
            <person name="Scholtmeijer K."/>
            <person name="Baars J.J.P."/>
            <person name="van Peer A."/>
        </authorList>
    </citation>
    <scope>NUCLEOTIDE SEQUENCE [LARGE SCALE GENOMIC DNA]</scope>
    <source>
        <strain evidence="2 3">H119_p4</strain>
    </source>
</reference>
<evidence type="ECO:0000313" key="3">
    <source>
        <dbReference type="Proteomes" id="UP000629468"/>
    </source>
</evidence>
<comment type="caution">
    <text evidence="2">The sequence shown here is derived from an EMBL/GenBank/DDBJ whole genome shotgun (WGS) entry which is preliminary data.</text>
</comment>
<gene>
    <name evidence="2" type="ORF">Agabi119p4_1699</name>
</gene>
<organism evidence="2 3">
    <name type="scientific">Agaricus bisporus var. burnettii</name>
    <dbReference type="NCBI Taxonomy" id="192524"/>
    <lineage>
        <taxon>Eukaryota</taxon>
        <taxon>Fungi</taxon>
        <taxon>Dikarya</taxon>
        <taxon>Basidiomycota</taxon>
        <taxon>Agaricomycotina</taxon>
        <taxon>Agaricomycetes</taxon>
        <taxon>Agaricomycetidae</taxon>
        <taxon>Agaricales</taxon>
        <taxon>Agaricineae</taxon>
        <taxon>Agaricaceae</taxon>
        <taxon>Agaricus</taxon>
    </lineage>
</organism>
<feature type="region of interest" description="Disordered" evidence="1">
    <location>
        <begin position="107"/>
        <end position="133"/>
    </location>
</feature>
<dbReference type="AlphaFoldDB" id="A0A8H7F7T8"/>